<feature type="region of interest" description="Disordered" evidence="2">
    <location>
        <begin position="433"/>
        <end position="460"/>
    </location>
</feature>
<evidence type="ECO:0000256" key="2">
    <source>
        <dbReference type="SAM" id="MobiDB-lite"/>
    </source>
</evidence>
<feature type="region of interest" description="Disordered" evidence="2">
    <location>
        <begin position="337"/>
        <end position="360"/>
    </location>
</feature>
<dbReference type="EMBL" id="KQ964536">
    <property type="protein sequence ID" value="KXN69409.1"/>
    <property type="molecule type" value="Genomic_DNA"/>
</dbReference>
<accession>A0A137P3A4</accession>
<feature type="compositionally biased region" description="Polar residues" evidence="2">
    <location>
        <begin position="338"/>
        <end position="360"/>
    </location>
</feature>
<dbReference type="Proteomes" id="UP000070444">
    <property type="component" value="Unassembled WGS sequence"/>
</dbReference>
<evidence type="ECO:0000313" key="4">
    <source>
        <dbReference type="Proteomes" id="UP000070444"/>
    </source>
</evidence>
<keyword evidence="4" id="KW-1185">Reference proteome</keyword>
<reference evidence="3 4" key="1">
    <citation type="journal article" date="2015" name="Genome Biol. Evol.">
        <title>Phylogenomic analyses indicate that early fungi evolved digesting cell walls of algal ancestors of land plants.</title>
        <authorList>
            <person name="Chang Y."/>
            <person name="Wang S."/>
            <person name="Sekimoto S."/>
            <person name="Aerts A.L."/>
            <person name="Choi C."/>
            <person name="Clum A."/>
            <person name="LaButti K.M."/>
            <person name="Lindquist E.A."/>
            <person name="Yee Ngan C."/>
            <person name="Ohm R.A."/>
            <person name="Salamov A.A."/>
            <person name="Grigoriev I.V."/>
            <person name="Spatafora J.W."/>
            <person name="Berbee M.L."/>
        </authorList>
    </citation>
    <scope>NUCLEOTIDE SEQUENCE [LARGE SCALE GENOMIC DNA]</scope>
    <source>
        <strain evidence="3 4">NRRL 28638</strain>
    </source>
</reference>
<proteinExistence type="predicted"/>
<evidence type="ECO:0000313" key="3">
    <source>
        <dbReference type="EMBL" id="KXN69409.1"/>
    </source>
</evidence>
<evidence type="ECO:0000256" key="1">
    <source>
        <dbReference type="SAM" id="Coils"/>
    </source>
</evidence>
<protein>
    <submittedName>
        <fullName evidence="3">Uncharacterized protein</fullName>
    </submittedName>
</protein>
<dbReference type="AlphaFoldDB" id="A0A137P3A4"/>
<organism evidence="3 4">
    <name type="scientific">Conidiobolus coronatus (strain ATCC 28846 / CBS 209.66 / NRRL 28638)</name>
    <name type="common">Delacroixia coronata</name>
    <dbReference type="NCBI Taxonomy" id="796925"/>
    <lineage>
        <taxon>Eukaryota</taxon>
        <taxon>Fungi</taxon>
        <taxon>Fungi incertae sedis</taxon>
        <taxon>Zoopagomycota</taxon>
        <taxon>Entomophthoromycotina</taxon>
        <taxon>Entomophthoromycetes</taxon>
        <taxon>Entomophthorales</taxon>
        <taxon>Ancylistaceae</taxon>
        <taxon>Conidiobolus</taxon>
    </lineage>
</organism>
<sequence length="460" mass="52650">MEQNFQNVVSQIFPAISLVSELLNICTNSDKCQDFLPSSSEYKDAINQYSETSSKVQELCSQFLSWKDYPAAQLFTDEKLALTKWSRDFKINIVLLFNHHAQKLQAQNISIEDHWFIKACNVQMLGILSNLKTSFDRVFSMCVIWLETFTNIDLQTIEFILKISAQTRSKIDSIDQDRGSNFSVDSIPSTSFIPYTATLNLLTSNMAFKEEKEQLLQTLQAEIDVNQSQAQTIDNLKKEITNYEHSLQEESSNSKQLKQMIDDISQKLLTKESELSESLAQNLEKEEMINQLNTLREEEEKRLTNGNHDLSYIDHNSHEDDIDDNQPLNLVSMKINGTKDSNQLNGSNRSQSPISVESVHSNSPISNLFRQSHDIQIRNLLEKLEISQAETFRLHQVLLGNSQLLRDSELEKQKLRDQVAELTEQLTKSKETLSTIEPQYQAQTQNLTTSEEGNTHSSLV</sequence>
<feature type="coiled-coil region" evidence="1">
    <location>
        <begin position="209"/>
        <end position="302"/>
    </location>
</feature>
<name>A0A137P3A4_CONC2</name>
<gene>
    <name evidence="3" type="ORF">CONCODRAFT_95693</name>
</gene>
<keyword evidence="1" id="KW-0175">Coiled coil</keyword>
<feature type="coiled-coil region" evidence="1">
    <location>
        <begin position="405"/>
        <end position="432"/>
    </location>
</feature>